<keyword evidence="2" id="KW-1185">Reference proteome</keyword>
<name>A0A182NWA0_9DIPT</name>
<proteinExistence type="predicted"/>
<dbReference type="EnsemblMetazoa" id="ADIR014180-RA">
    <property type="protein sequence ID" value="ADIR014180-PA"/>
    <property type="gene ID" value="ADIR014180"/>
</dbReference>
<evidence type="ECO:0000313" key="1">
    <source>
        <dbReference type="EnsemblMetazoa" id="ADIR014180-PA"/>
    </source>
</evidence>
<reference evidence="1" key="2">
    <citation type="submission" date="2020-05" db="UniProtKB">
        <authorList>
            <consortium name="EnsemblMetazoa"/>
        </authorList>
    </citation>
    <scope>IDENTIFICATION</scope>
    <source>
        <strain evidence="1">WRAIR2</strain>
    </source>
</reference>
<accession>A0A182NWA0</accession>
<dbReference type="Proteomes" id="UP000075884">
    <property type="component" value="Unassembled WGS sequence"/>
</dbReference>
<organism evidence="1 2">
    <name type="scientific">Anopheles dirus</name>
    <dbReference type="NCBI Taxonomy" id="7168"/>
    <lineage>
        <taxon>Eukaryota</taxon>
        <taxon>Metazoa</taxon>
        <taxon>Ecdysozoa</taxon>
        <taxon>Arthropoda</taxon>
        <taxon>Hexapoda</taxon>
        <taxon>Insecta</taxon>
        <taxon>Pterygota</taxon>
        <taxon>Neoptera</taxon>
        <taxon>Endopterygota</taxon>
        <taxon>Diptera</taxon>
        <taxon>Nematocera</taxon>
        <taxon>Culicoidea</taxon>
        <taxon>Culicidae</taxon>
        <taxon>Anophelinae</taxon>
        <taxon>Anopheles</taxon>
    </lineage>
</organism>
<protein>
    <submittedName>
        <fullName evidence="1">Uncharacterized protein</fullName>
    </submittedName>
</protein>
<dbReference type="VEuPathDB" id="VectorBase:ADIR014180"/>
<dbReference type="AlphaFoldDB" id="A0A182NWA0"/>
<evidence type="ECO:0000313" key="2">
    <source>
        <dbReference type="Proteomes" id="UP000075884"/>
    </source>
</evidence>
<sequence>MAYTLKTAGLRNVLLQRTDTFCCPSDGGPVSDGAPRYGSKIIRNFSGCKISQPTSKSKSP</sequence>
<reference evidence="2" key="1">
    <citation type="submission" date="2013-03" db="EMBL/GenBank/DDBJ databases">
        <title>The Genome Sequence of Anopheles dirus WRAIR2.</title>
        <authorList>
            <consortium name="The Broad Institute Genomics Platform"/>
            <person name="Neafsey D.E."/>
            <person name="Walton C."/>
            <person name="Walker B."/>
            <person name="Young S.K."/>
            <person name="Zeng Q."/>
            <person name="Gargeya S."/>
            <person name="Fitzgerald M."/>
            <person name="Haas B."/>
            <person name="Abouelleil A."/>
            <person name="Allen A.W."/>
            <person name="Alvarado L."/>
            <person name="Arachchi H.M."/>
            <person name="Berlin A.M."/>
            <person name="Chapman S.B."/>
            <person name="Gainer-Dewar J."/>
            <person name="Goldberg J."/>
            <person name="Griggs A."/>
            <person name="Gujja S."/>
            <person name="Hansen M."/>
            <person name="Howarth C."/>
            <person name="Imamovic A."/>
            <person name="Ireland A."/>
            <person name="Larimer J."/>
            <person name="McCowan C."/>
            <person name="Murphy C."/>
            <person name="Pearson M."/>
            <person name="Poon T.W."/>
            <person name="Priest M."/>
            <person name="Roberts A."/>
            <person name="Saif S."/>
            <person name="Shea T."/>
            <person name="Sisk P."/>
            <person name="Sykes S."/>
            <person name="Wortman J."/>
            <person name="Nusbaum C."/>
            <person name="Birren B."/>
        </authorList>
    </citation>
    <scope>NUCLEOTIDE SEQUENCE [LARGE SCALE GENOMIC DNA]</scope>
    <source>
        <strain evidence="2">WRAIR2</strain>
    </source>
</reference>